<evidence type="ECO:0000313" key="5">
    <source>
        <dbReference type="Proteomes" id="UP000092819"/>
    </source>
</evidence>
<dbReference type="PROSITE" id="PS00330">
    <property type="entry name" value="HEMOLYSIN_CALCIUM"/>
    <property type="match status" value="2"/>
</dbReference>
<dbReference type="SMART" id="SM00327">
    <property type="entry name" value="VWA"/>
    <property type="match status" value="1"/>
</dbReference>
<name>A0A1C3JJC6_9VIBR</name>
<dbReference type="Pfam" id="PF19077">
    <property type="entry name" value="Big_13"/>
    <property type="match status" value="1"/>
</dbReference>
<keyword evidence="4" id="KW-0413">Isomerase</keyword>
<protein>
    <submittedName>
        <fullName evidence="4">Poly(Beta-D-mannuronate) C5 epimerase 7</fullName>
        <ecNumber evidence="4">5.1.3.-</ecNumber>
    </submittedName>
</protein>
<dbReference type="Proteomes" id="UP000092819">
    <property type="component" value="Unassembled WGS sequence"/>
</dbReference>
<dbReference type="Gene3D" id="3.40.50.410">
    <property type="entry name" value="von Willebrand factor, type A domain"/>
    <property type="match status" value="1"/>
</dbReference>
<dbReference type="GO" id="GO:0005509">
    <property type="term" value="F:calcium ion binding"/>
    <property type="evidence" value="ECO:0007669"/>
    <property type="project" value="InterPro"/>
</dbReference>
<dbReference type="InterPro" id="IPR001343">
    <property type="entry name" value="Hemolysn_Ca-bd"/>
</dbReference>
<dbReference type="Gene3D" id="2.60.40.3440">
    <property type="match status" value="1"/>
</dbReference>
<dbReference type="Pfam" id="PF17963">
    <property type="entry name" value="Big_9"/>
    <property type="match status" value="1"/>
</dbReference>
<dbReference type="NCBIfam" id="NF033510">
    <property type="entry name" value="Ca_tandemer"/>
    <property type="match status" value="2"/>
</dbReference>
<feature type="region of interest" description="Disordered" evidence="2">
    <location>
        <begin position="831"/>
        <end position="852"/>
    </location>
</feature>
<keyword evidence="1" id="KW-0106">Calcium</keyword>
<dbReference type="PROSITE" id="PS50234">
    <property type="entry name" value="VWFA"/>
    <property type="match status" value="1"/>
</dbReference>
<keyword evidence="5" id="KW-1185">Reference proteome</keyword>
<dbReference type="Pfam" id="PF13519">
    <property type="entry name" value="VWA_2"/>
    <property type="match status" value="1"/>
</dbReference>
<accession>A0A1C3JJC6</accession>
<sequence>MTSGITVNAETGVVSVTGQDLSELADGTLTVTMNVTDKAGNTGDVTDTTILDIDLSTPTIDLLASSDSGDSDTDNLTNDKTPTFSLGNIDDDVVAAGIVVLKDGVALEGTLTEEQDGTWSFTPSADLADGTYDLSVKVTDDAGNSATSTELEVIIDTEAAASITIDPITADNTVNADEADGKVVITGTVGGDVKAGETVTLTVNGETYRGDVFANDEGDLVYSIEVDGSDLVDDEDTRVEASVTTSDYAGNEATAGATDGDYDVSPIAVDDRYNHTHGLSGAYYGHNSQVSSVATAFSVINASDPDVTFSATDLDYSLSVKSGVDDDAQLSDFLGDDADSISGNVPNGTTDGVFNLTGAIYLDEGEFALKVNADDGYSIKIDGVVVAEVDSNQSPTERIHNVFEITDAGYHTIEIVYWDQGGDAVLDVDIGQYDSDGDLIGDFSPLLDAPTLNDELCTVEGLLTTISAASLLANDSDPDGDSLTIQSVTSVSGGTVALNENGDIQFIPDDGFSGDATFTYTLVDSVGLTDTATVTVHVEPKSSGLSVDAELSFGTNINPAEMIINDAAAQFETGTVIEGSGNSSDNLLVSTNGAWVEGYGGNDIIVDGGVSNDFQASGGQGNDILIGGNSDDLTNVSLNAGAGSDVLVSQSATATTAYYGGSGSDMAYIPASLSQLEFIPGGDNDLAPQADFSYKYIDTENDNAVTYHDFYDIETLVLQDGTYSVNDDVVTKVTDFFNLNIDVSLKDSDGSEIITDIVINGVPDGATLNVGSQNQDGSWSVPSDELDASGNISVVVEAPVGSNPVLTVTAGAQEVDEQGEPVDLPKYAQDETGSIATPDTDPNGDNIVSGGSGDDVVLGDSGGTIKTVVPGLDYNIALIVDTSGSMAAQTADGTTRIEMVEAALKKLVESFANHDGTINVKLIAFDTNVDFNFEAQNITENAEQYEDLLNKIDTELVNALGGVTDYEKGLNVADSWFNGKTSDGSENLAFFLTDGKPYVSNNSEENDVALKRALDTFESLSEKAQVQAIGIGDDISADILQFFDNTTAGELTPVPGLYDKEVLFDFNGSLSGTDSGSDNSHRFGVSIESNQLQVKDQDNGWDTVEAEWTSNSFTVENSAQVDFDLAFDDGEISWGIYDQNGQLVDFGSEYDASNNGYYDQNNAAQRSITSEVLDAGTYTIKIGFDANRNSTGRVKIDQINLLTPTLAVAGVVQNVTSAEQLEAALQGGSIIYDIANMGNDEVTGNEGNDILFGDAINTDNLPWSENGLIRPDSLPDGSGIDALTSFLTEMSNGIEPSELEVYEYIRDNHEIFNVDGDTRGGDDTIEGGEGDDILYGQGGDDTLIGGLGNDILVGGEGDDIFKWVDEPLDDYRDVITDFEVGSDLIDLSELLHDENTMDDVLEHLSAKISDNNQDLELTITNDQGSQTIVLQGQASNLSGFDVDSSGVYSGDELTNLVNSLMTNLPNS</sequence>
<dbReference type="InterPro" id="IPR013783">
    <property type="entry name" value="Ig-like_fold"/>
</dbReference>
<dbReference type="NCBIfam" id="NF012196">
    <property type="entry name" value="Ig_like_ice"/>
    <property type="match status" value="1"/>
</dbReference>
<feature type="domain" description="VWFA" evidence="3">
    <location>
        <begin position="875"/>
        <end position="1070"/>
    </location>
</feature>
<evidence type="ECO:0000313" key="4">
    <source>
        <dbReference type="EMBL" id="SBT15280.1"/>
    </source>
</evidence>
<dbReference type="InterPro" id="IPR011049">
    <property type="entry name" value="Serralysin-like_metalloprot_C"/>
</dbReference>
<dbReference type="SUPFAM" id="SSF53300">
    <property type="entry name" value="vWA-like"/>
    <property type="match status" value="1"/>
</dbReference>
<reference evidence="5" key="1">
    <citation type="submission" date="2016-06" db="EMBL/GenBank/DDBJ databases">
        <authorList>
            <person name="Rodrigo-Torres L."/>
            <person name="Arahal D.R."/>
        </authorList>
    </citation>
    <scope>NUCLEOTIDE SEQUENCE [LARGE SCALE GENOMIC DNA]</scope>
    <source>
        <strain evidence="5">CECT 7224</strain>
    </source>
</reference>
<evidence type="ECO:0000256" key="1">
    <source>
        <dbReference type="ARBA" id="ARBA00022837"/>
    </source>
</evidence>
<dbReference type="EMBL" id="FLQZ01000112">
    <property type="protein sequence ID" value="SBT15280.1"/>
    <property type="molecule type" value="Genomic_DNA"/>
</dbReference>
<proteinExistence type="predicted"/>
<dbReference type="PRINTS" id="PR00313">
    <property type="entry name" value="CABNDNGRPT"/>
</dbReference>
<organism evidence="4 5">
    <name type="scientific">Vibrio celticus</name>
    <dbReference type="NCBI Taxonomy" id="446372"/>
    <lineage>
        <taxon>Bacteria</taxon>
        <taxon>Pseudomonadati</taxon>
        <taxon>Pseudomonadota</taxon>
        <taxon>Gammaproteobacteria</taxon>
        <taxon>Vibrionales</taxon>
        <taxon>Vibrionaceae</taxon>
        <taxon>Vibrio</taxon>
    </lineage>
</organism>
<dbReference type="SUPFAM" id="SSF51120">
    <property type="entry name" value="beta-Roll"/>
    <property type="match status" value="2"/>
</dbReference>
<dbReference type="GO" id="GO:0016853">
    <property type="term" value="F:isomerase activity"/>
    <property type="evidence" value="ECO:0007669"/>
    <property type="project" value="UniProtKB-KW"/>
</dbReference>
<evidence type="ECO:0000259" key="3">
    <source>
        <dbReference type="PROSITE" id="PS50234"/>
    </source>
</evidence>
<dbReference type="Pfam" id="PF00353">
    <property type="entry name" value="HemolysinCabind"/>
    <property type="match status" value="4"/>
</dbReference>
<dbReference type="InterPro" id="IPR002035">
    <property type="entry name" value="VWF_A"/>
</dbReference>
<dbReference type="Gene3D" id="2.150.10.10">
    <property type="entry name" value="Serralysin-like metalloprotease, C-terminal"/>
    <property type="match status" value="1"/>
</dbReference>
<dbReference type="CDD" id="cd00198">
    <property type="entry name" value="vWFA"/>
    <property type="match status" value="1"/>
</dbReference>
<dbReference type="EC" id="5.1.3.-" evidence="4"/>
<dbReference type="InterPro" id="IPR049826">
    <property type="entry name" value="Ig-like_ice"/>
</dbReference>
<dbReference type="InterPro" id="IPR018511">
    <property type="entry name" value="Hemolysin-typ_Ca-bd_CS"/>
</dbReference>
<gene>
    <name evidence="4" type="primary">algE7</name>
    <name evidence="4" type="ORF">VCE7224_04067</name>
</gene>
<dbReference type="InterPro" id="IPR044016">
    <property type="entry name" value="Big_13"/>
</dbReference>
<evidence type="ECO:0000256" key="2">
    <source>
        <dbReference type="SAM" id="MobiDB-lite"/>
    </source>
</evidence>
<dbReference type="InterPro" id="IPR036465">
    <property type="entry name" value="vWFA_dom_sf"/>
</dbReference>
<dbReference type="Gene3D" id="2.60.40.10">
    <property type="entry name" value="Immunoglobulins"/>
    <property type="match status" value="3"/>
</dbReference>